<dbReference type="SUPFAM" id="SSF111369">
    <property type="entry name" value="HlyD-like secretion proteins"/>
    <property type="match status" value="1"/>
</dbReference>
<dbReference type="AlphaFoldDB" id="A0A7G5XKD3"/>
<protein>
    <submittedName>
        <fullName evidence="5">Efflux RND transporter periplasmic adaptor subunit</fullName>
    </submittedName>
</protein>
<feature type="coiled-coil region" evidence="2">
    <location>
        <begin position="130"/>
        <end position="157"/>
    </location>
</feature>
<dbReference type="Pfam" id="PF25954">
    <property type="entry name" value="Beta-barrel_RND_2"/>
    <property type="match status" value="1"/>
</dbReference>
<dbReference type="Pfam" id="PF25989">
    <property type="entry name" value="YknX_C"/>
    <property type="match status" value="1"/>
</dbReference>
<dbReference type="Gene3D" id="2.40.50.100">
    <property type="match status" value="1"/>
</dbReference>
<gene>
    <name evidence="5" type="ORF">H4075_07030</name>
</gene>
<proteinExistence type="inferred from homology"/>
<dbReference type="KEGG" id="lacs:H4075_07030"/>
<dbReference type="InterPro" id="IPR058792">
    <property type="entry name" value="Beta-barrel_RND_2"/>
</dbReference>
<evidence type="ECO:0000313" key="6">
    <source>
        <dbReference type="Proteomes" id="UP000515344"/>
    </source>
</evidence>
<keyword evidence="2" id="KW-0175">Coiled coil</keyword>
<dbReference type="InterPro" id="IPR058637">
    <property type="entry name" value="YknX-like_C"/>
</dbReference>
<dbReference type="NCBIfam" id="TIGR01730">
    <property type="entry name" value="RND_mfp"/>
    <property type="match status" value="1"/>
</dbReference>
<comment type="similarity">
    <text evidence="1">Belongs to the membrane fusion protein (MFP) (TC 8.A.1) family.</text>
</comment>
<dbReference type="EMBL" id="CP060007">
    <property type="protein sequence ID" value="QNA45936.1"/>
    <property type="molecule type" value="Genomic_DNA"/>
</dbReference>
<reference evidence="6" key="1">
    <citation type="submission" date="2020-08" db="EMBL/GenBank/DDBJ databases">
        <title>Lacibacter sp. S13-6-6 genome sequencing.</title>
        <authorList>
            <person name="Jin L."/>
        </authorList>
    </citation>
    <scope>NUCLEOTIDE SEQUENCE [LARGE SCALE GENOMIC DNA]</scope>
    <source>
        <strain evidence="6">S13-6-6</strain>
    </source>
</reference>
<evidence type="ECO:0000256" key="1">
    <source>
        <dbReference type="ARBA" id="ARBA00009477"/>
    </source>
</evidence>
<accession>A0A7G5XKD3</accession>
<dbReference type="Gene3D" id="2.40.420.20">
    <property type="match status" value="1"/>
</dbReference>
<evidence type="ECO:0000259" key="4">
    <source>
        <dbReference type="Pfam" id="PF25989"/>
    </source>
</evidence>
<keyword evidence="6" id="KW-1185">Reference proteome</keyword>
<dbReference type="Gene3D" id="2.40.30.170">
    <property type="match status" value="1"/>
</dbReference>
<dbReference type="RefSeq" id="WP_182805423.1">
    <property type="nucleotide sequence ID" value="NZ_CP060007.1"/>
</dbReference>
<dbReference type="PANTHER" id="PTHR30469">
    <property type="entry name" value="MULTIDRUG RESISTANCE PROTEIN MDTA"/>
    <property type="match status" value="1"/>
</dbReference>
<evidence type="ECO:0000313" key="5">
    <source>
        <dbReference type="EMBL" id="QNA45936.1"/>
    </source>
</evidence>
<dbReference type="Gene3D" id="1.10.287.470">
    <property type="entry name" value="Helix hairpin bin"/>
    <property type="match status" value="1"/>
</dbReference>
<dbReference type="GO" id="GO:1990281">
    <property type="term" value="C:efflux pump complex"/>
    <property type="evidence" value="ECO:0007669"/>
    <property type="project" value="TreeGrafter"/>
</dbReference>
<dbReference type="Proteomes" id="UP000515344">
    <property type="component" value="Chromosome"/>
</dbReference>
<evidence type="ECO:0000256" key="2">
    <source>
        <dbReference type="SAM" id="Coils"/>
    </source>
</evidence>
<dbReference type="GO" id="GO:0015562">
    <property type="term" value="F:efflux transmembrane transporter activity"/>
    <property type="evidence" value="ECO:0007669"/>
    <property type="project" value="TreeGrafter"/>
</dbReference>
<feature type="domain" description="YknX-like C-terminal permuted SH3-like" evidence="4">
    <location>
        <begin position="272"/>
        <end position="339"/>
    </location>
</feature>
<feature type="domain" description="CusB-like beta-barrel" evidence="3">
    <location>
        <begin position="192"/>
        <end position="265"/>
    </location>
</feature>
<evidence type="ECO:0000259" key="3">
    <source>
        <dbReference type="Pfam" id="PF25954"/>
    </source>
</evidence>
<organism evidence="5 6">
    <name type="scientific">Lacibacter sediminis</name>
    <dbReference type="NCBI Taxonomy" id="2760713"/>
    <lineage>
        <taxon>Bacteria</taxon>
        <taxon>Pseudomonadati</taxon>
        <taxon>Bacteroidota</taxon>
        <taxon>Chitinophagia</taxon>
        <taxon>Chitinophagales</taxon>
        <taxon>Chitinophagaceae</taxon>
        <taxon>Lacibacter</taxon>
    </lineage>
</organism>
<sequence>MALVIAIAAIACSSKASGDKQAKNAAATMTALPVDVKIVAASNIEQSEVVAGSIVANRVVDITGELPKKISIVFFRDGSFVEAGQALYKLQDSDIKARIRQLDAEMNLAIVNEKRLSELLRTESVRREEYDIALARLQSLQAQKELLEVELSKTVIKAPFSGLIGISKVFTGSFVTPGVPLVSLVEQQVMKIQFSVSEKYISVVRPGSKIYFTTELNSQVATAVVVSTDASLDVQSRNIIVQAQFSNAGNKYKPGMSARVSFNTSTKNEKSIMLPTEALILGGDGYSVFVVRNGVAKLTPVVIGNRNESEAVIKSGLQSGDSVMISNTLRAADGAPVSVVSYK</sequence>
<dbReference type="InterPro" id="IPR006143">
    <property type="entry name" value="RND_pump_MFP"/>
</dbReference>
<name>A0A7G5XKD3_9BACT</name>